<evidence type="ECO:0000313" key="3">
    <source>
        <dbReference type="EMBL" id="OXY81372.1"/>
    </source>
</evidence>
<feature type="transmembrane region" description="Helical" evidence="1">
    <location>
        <begin position="186"/>
        <end position="207"/>
    </location>
</feature>
<keyword evidence="1" id="KW-0812">Transmembrane</keyword>
<sequence>MTPLALLLVLCSAALHALWNLLGKRVSPGYAFFWLANLTQCLVLLPFGLWMLGREQGLAFWGWLLASGLCQNLYMAALAAAYRQGDLSLAYPLARALPMLLVGLGGLALGQVITPAAGVGMALMLAGCLLLPVLSLRQWRVRQYLTPGCALALLAAVGTSGYSLIDAHAISLLRVWLDGLHGRQSLVLYYLWLQVMAVLVTSLPLLWWPRFRTGLMQTGRRSAGPAMLAGIMMGLTYSLVLWSLALASQVSYVVALRQLSIPLGVLLGIWLLGESYRGGKLPGAALILGGLTLVALAG</sequence>
<dbReference type="AlphaFoldDB" id="A0A233RDD0"/>
<comment type="caution">
    <text evidence="3">The sequence shown here is derived from an EMBL/GenBank/DDBJ whole genome shotgun (WGS) entry which is preliminary data.</text>
</comment>
<dbReference type="InterPro" id="IPR037185">
    <property type="entry name" value="EmrE-like"/>
</dbReference>
<feature type="transmembrane region" description="Helical" evidence="1">
    <location>
        <begin position="227"/>
        <end position="247"/>
    </location>
</feature>
<evidence type="ECO:0000259" key="2">
    <source>
        <dbReference type="Pfam" id="PF00892"/>
    </source>
</evidence>
<evidence type="ECO:0000256" key="1">
    <source>
        <dbReference type="SAM" id="Phobius"/>
    </source>
</evidence>
<dbReference type="InterPro" id="IPR000620">
    <property type="entry name" value="EamA_dom"/>
</dbReference>
<keyword evidence="1" id="KW-1133">Transmembrane helix</keyword>
<accession>A0A233RDD0</accession>
<feature type="transmembrane region" description="Helical" evidence="1">
    <location>
        <begin position="144"/>
        <end position="165"/>
    </location>
</feature>
<dbReference type="RefSeq" id="WP_094201208.1">
    <property type="nucleotide sequence ID" value="NZ_NBIM01000004.1"/>
</dbReference>
<dbReference type="SUPFAM" id="SSF103481">
    <property type="entry name" value="Multidrug resistance efflux transporter EmrE"/>
    <property type="match status" value="2"/>
</dbReference>
<dbReference type="Gene3D" id="1.10.3730.20">
    <property type="match status" value="1"/>
</dbReference>
<feature type="transmembrane region" description="Helical" evidence="1">
    <location>
        <begin position="254"/>
        <end position="273"/>
    </location>
</feature>
<dbReference type="Proteomes" id="UP000242757">
    <property type="component" value="Unassembled WGS sequence"/>
</dbReference>
<feature type="transmembrane region" description="Helical" evidence="1">
    <location>
        <begin position="116"/>
        <end position="138"/>
    </location>
</feature>
<dbReference type="Pfam" id="PF00892">
    <property type="entry name" value="EamA"/>
    <property type="match status" value="1"/>
</dbReference>
<dbReference type="GO" id="GO:0016020">
    <property type="term" value="C:membrane"/>
    <property type="evidence" value="ECO:0007669"/>
    <property type="project" value="InterPro"/>
</dbReference>
<evidence type="ECO:0000313" key="4">
    <source>
        <dbReference type="Proteomes" id="UP000242757"/>
    </source>
</evidence>
<feature type="transmembrane region" description="Helical" evidence="1">
    <location>
        <begin position="60"/>
        <end position="82"/>
    </location>
</feature>
<feature type="transmembrane region" description="Helical" evidence="1">
    <location>
        <begin position="88"/>
        <end position="109"/>
    </location>
</feature>
<dbReference type="EMBL" id="NBIM01000004">
    <property type="protein sequence ID" value="OXY81372.1"/>
    <property type="molecule type" value="Genomic_DNA"/>
</dbReference>
<proteinExistence type="predicted"/>
<name>A0A233RDD0_9GAMM</name>
<gene>
    <name evidence="3" type="ORF">B6S08_12855</name>
</gene>
<feature type="domain" description="EamA" evidence="2">
    <location>
        <begin position="5"/>
        <end position="131"/>
    </location>
</feature>
<feature type="transmembrane region" description="Helical" evidence="1">
    <location>
        <begin position="279"/>
        <end position="297"/>
    </location>
</feature>
<reference evidence="3 4" key="1">
    <citation type="submission" date="2017-08" db="EMBL/GenBank/DDBJ databases">
        <title>A Genome Sequence of Oceanimonas doudoroffii ATCC 27123T.</title>
        <authorList>
            <person name="Brennan M.A."/>
            <person name="Maclea K.S."/>
            <person name="Mcclelland W.D."/>
            <person name="Trachtenberg A.M."/>
        </authorList>
    </citation>
    <scope>NUCLEOTIDE SEQUENCE [LARGE SCALE GENOMIC DNA]</scope>
    <source>
        <strain evidence="3 4">ATCC 27123</strain>
    </source>
</reference>
<keyword evidence="4" id="KW-1185">Reference proteome</keyword>
<protein>
    <recommendedName>
        <fullName evidence="2">EamA domain-containing protein</fullName>
    </recommendedName>
</protein>
<dbReference type="OrthoDB" id="9783707at2"/>
<organism evidence="3 4">
    <name type="scientific">Oceanimonas doudoroffii</name>
    <dbReference type="NCBI Taxonomy" id="84158"/>
    <lineage>
        <taxon>Bacteria</taxon>
        <taxon>Pseudomonadati</taxon>
        <taxon>Pseudomonadota</taxon>
        <taxon>Gammaproteobacteria</taxon>
        <taxon>Aeromonadales</taxon>
        <taxon>Aeromonadaceae</taxon>
        <taxon>Oceanimonas</taxon>
    </lineage>
</organism>
<feature type="transmembrane region" description="Helical" evidence="1">
    <location>
        <begin position="33"/>
        <end position="53"/>
    </location>
</feature>
<keyword evidence="1" id="KW-0472">Membrane</keyword>